<evidence type="ECO:0000259" key="2">
    <source>
        <dbReference type="PROSITE" id="PS50110"/>
    </source>
</evidence>
<reference evidence="4 5" key="1">
    <citation type="journal article" date="2013" name="J. Microbiol.">
        <title>Mucilaginibacter ginsenosidivorax sp. nov., with ginsenoside converting activity isolated from sediment.</title>
        <authorList>
            <person name="Kim J.K."/>
            <person name="Choi T.E."/>
            <person name="Liu Q.M."/>
            <person name="Park H.Y."/>
            <person name="Yi T.H."/>
            <person name="Yoon M.H."/>
            <person name="Kim S.C."/>
            <person name="Im W.T."/>
        </authorList>
    </citation>
    <scope>NUCLEOTIDE SEQUENCE [LARGE SCALE GENOMIC DNA]</scope>
    <source>
        <strain evidence="4 5">KHI28</strain>
    </source>
</reference>
<evidence type="ECO:0000256" key="1">
    <source>
        <dbReference type="PROSITE-ProRule" id="PRU00169"/>
    </source>
</evidence>
<dbReference type="PROSITE" id="PS50930">
    <property type="entry name" value="HTH_LYTTR"/>
    <property type="match status" value="1"/>
</dbReference>
<accession>A0A5B8VX95</accession>
<dbReference type="Pfam" id="PF04397">
    <property type="entry name" value="LytTR"/>
    <property type="match status" value="1"/>
</dbReference>
<dbReference type="InterPro" id="IPR011006">
    <property type="entry name" value="CheY-like_superfamily"/>
</dbReference>
<dbReference type="OrthoDB" id="9787344at2"/>
<evidence type="ECO:0000313" key="5">
    <source>
        <dbReference type="Proteomes" id="UP000321362"/>
    </source>
</evidence>
<dbReference type="InterPro" id="IPR001789">
    <property type="entry name" value="Sig_transdc_resp-reg_receiver"/>
</dbReference>
<name>A0A5B8VX95_9SPHI</name>
<dbReference type="RefSeq" id="WP_147053008.1">
    <property type="nucleotide sequence ID" value="NZ_CP042437.1"/>
</dbReference>
<sequence>MKLRILIVDDEPYAIEVMENYLRNFDDMEIVGKCYNAIQAFQLLQQKTVDLMFLDIQMPGITGIDFLKTLKNPPKTIFTTAYSQYALDGFDLNVVDYLVKPIPLDRFMRAIDKVYQLSGNNAGTGHSYEKFGGDTEAFLYLKVERKTIKINVNDILWVESLRDYVKVITTGNVYISKQKISLLEGMLPENKFVRAHRSFIVAIAHISSFYAYSVEVNGHELPIGRNYKQEMQKRLKAENFHFK</sequence>
<dbReference type="Gene3D" id="2.40.50.1020">
    <property type="entry name" value="LytTr DNA-binding domain"/>
    <property type="match status" value="1"/>
</dbReference>
<protein>
    <submittedName>
        <fullName evidence="4">Response regulator transcription factor</fullName>
    </submittedName>
</protein>
<gene>
    <name evidence="4" type="ORF">FSB76_07595</name>
</gene>
<feature type="domain" description="HTH LytTR-type" evidence="3">
    <location>
        <begin position="139"/>
        <end position="237"/>
    </location>
</feature>
<dbReference type="AlphaFoldDB" id="A0A5B8VX95"/>
<dbReference type="GO" id="GO:0003677">
    <property type="term" value="F:DNA binding"/>
    <property type="evidence" value="ECO:0007669"/>
    <property type="project" value="InterPro"/>
</dbReference>
<dbReference type="SMART" id="SM00850">
    <property type="entry name" value="LytTR"/>
    <property type="match status" value="1"/>
</dbReference>
<dbReference type="PROSITE" id="PS50110">
    <property type="entry name" value="RESPONSE_REGULATORY"/>
    <property type="match status" value="1"/>
</dbReference>
<dbReference type="InterPro" id="IPR007492">
    <property type="entry name" value="LytTR_DNA-bd_dom"/>
</dbReference>
<dbReference type="EMBL" id="CP042437">
    <property type="protein sequence ID" value="QEC75821.1"/>
    <property type="molecule type" value="Genomic_DNA"/>
</dbReference>
<evidence type="ECO:0000313" key="4">
    <source>
        <dbReference type="EMBL" id="QEC75821.1"/>
    </source>
</evidence>
<dbReference type="Proteomes" id="UP000321362">
    <property type="component" value="Chromosome"/>
</dbReference>
<dbReference type="Gene3D" id="3.40.50.2300">
    <property type="match status" value="1"/>
</dbReference>
<dbReference type="KEGG" id="mgk:FSB76_07595"/>
<dbReference type="SMART" id="SM00448">
    <property type="entry name" value="REC"/>
    <property type="match status" value="1"/>
</dbReference>
<dbReference type="SUPFAM" id="SSF52172">
    <property type="entry name" value="CheY-like"/>
    <property type="match status" value="1"/>
</dbReference>
<organism evidence="4 5">
    <name type="scientific">Mucilaginibacter ginsenosidivorax</name>
    <dbReference type="NCBI Taxonomy" id="862126"/>
    <lineage>
        <taxon>Bacteria</taxon>
        <taxon>Pseudomonadati</taxon>
        <taxon>Bacteroidota</taxon>
        <taxon>Sphingobacteriia</taxon>
        <taxon>Sphingobacteriales</taxon>
        <taxon>Sphingobacteriaceae</taxon>
        <taxon>Mucilaginibacter</taxon>
    </lineage>
</organism>
<evidence type="ECO:0000259" key="3">
    <source>
        <dbReference type="PROSITE" id="PS50930"/>
    </source>
</evidence>
<proteinExistence type="predicted"/>
<feature type="domain" description="Response regulatory" evidence="2">
    <location>
        <begin position="4"/>
        <end position="115"/>
    </location>
</feature>
<feature type="modified residue" description="4-aspartylphosphate" evidence="1">
    <location>
        <position position="55"/>
    </location>
</feature>
<keyword evidence="5" id="KW-1185">Reference proteome</keyword>
<dbReference type="GO" id="GO:0000156">
    <property type="term" value="F:phosphorelay response regulator activity"/>
    <property type="evidence" value="ECO:0007669"/>
    <property type="project" value="InterPro"/>
</dbReference>
<keyword evidence="1" id="KW-0597">Phosphoprotein</keyword>
<dbReference type="InterPro" id="IPR046947">
    <property type="entry name" value="LytR-like"/>
</dbReference>
<dbReference type="PANTHER" id="PTHR37299:SF1">
    <property type="entry name" value="STAGE 0 SPORULATION PROTEIN A HOMOLOG"/>
    <property type="match status" value="1"/>
</dbReference>
<dbReference type="PANTHER" id="PTHR37299">
    <property type="entry name" value="TRANSCRIPTIONAL REGULATOR-RELATED"/>
    <property type="match status" value="1"/>
</dbReference>
<dbReference type="Pfam" id="PF00072">
    <property type="entry name" value="Response_reg"/>
    <property type="match status" value="1"/>
</dbReference>